<dbReference type="GO" id="GO:0005737">
    <property type="term" value="C:cytoplasm"/>
    <property type="evidence" value="ECO:0007669"/>
    <property type="project" value="UniProtKB-ARBA"/>
</dbReference>
<dbReference type="PRINTS" id="PR01407">
    <property type="entry name" value="BUTYPHLNCDUF"/>
</dbReference>
<dbReference type="InterPro" id="IPR001841">
    <property type="entry name" value="Znf_RING"/>
</dbReference>
<dbReference type="RefSeq" id="XP_029383819.1">
    <property type="nucleotide sequence ID" value="XM_029527959.1"/>
</dbReference>
<keyword evidence="3 6" id="KW-0863">Zinc-finger</keyword>
<evidence type="ECO:0000256" key="7">
    <source>
        <dbReference type="SAM" id="Coils"/>
    </source>
</evidence>
<dbReference type="InterPro" id="IPR058030">
    <property type="entry name" value="TRIM8/14/16/25/29/45/65_CC"/>
</dbReference>
<dbReference type="Gene3D" id="2.60.120.920">
    <property type="match status" value="1"/>
</dbReference>
<evidence type="ECO:0000256" key="5">
    <source>
        <dbReference type="ARBA" id="ARBA00022859"/>
    </source>
</evidence>
<accession>A0A665WDJ4</accession>
<dbReference type="GeneID" id="115060122"/>
<evidence type="ECO:0000256" key="6">
    <source>
        <dbReference type="PROSITE-ProRule" id="PRU00024"/>
    </source>
</evidence>
<evidence type="ECO:0000313" key="12">
    <source>
        <dbReference type="Proteomes" id="UP000472264"/>
    </source>
</evidence>
<dbReference type="AlphaFoldDB" id="A0A665WDJ4"/>
<dbReference type="InterPro" id="IPR003877">
    <property type="entry name" value="SPRY_dom"/>
</dbReference>
<evidence type="ECO:0000313" key="11">
    <source>
        <dbReference type="Ensembl" id="ENSENLP00000041991.1"/>
    </source>
</evidence>
<dbReference type="Gene3D" id="4.10.830.40">
    <property type="match status" value="1"/>
</dbReference>
<dbReference type="GO" id="GO:0045087">
    <property type="term" value="P:innate immune response"/>
    <property type="evidence" value="ECO:0007669"/>
    <property type="project" value="UniProtKB-KW"/>
</dbReference>
<dbReference type="Gene3D" id="3.30.40.10">
    <property type="entry name" value="Zinc/RING finger domain, C3HC4 (zinc finger)"/>
    <property type="match status" value="1"/>
</dbReference>
<dbReference type="Gene3D" id="3.30.160.60">
    <property type="entry name" value="Classic Zinc Finger"/>
    <property type="match status" value="1"/>
</dbReference>
<evidence type="ECO:0000259" key="10">
    <source>
        <dbReference type="PROSITE" id="PS50188"/>
    </source>
</evidence>
<dbReference type="InterPro" id="IPR013083">
    <property type="entry name" value="Znf_RING/FYVE/PHD"/>
</dbReference>
<keyword evidence="1" id="KW-0399">Innate immunity</keyword>
<dbReference type="CDD" id="cd19769">
    <property type="entry name" value="Bbox2_TRIM16-like"/>
    <property type="match status" value="1"/>
</dbReference>
<evidence type="ECO:0000259" key="9">
    <source>
        <dbReference type="PROSITE" id="PS50119"/>
    </source>
</evidence>
<dbReference type="InterPro" id="IPR001870">
    <property type="entry name" value="B30.2/SPRY"/>
</dbReference>
<name>A0A665WDJ4_ECHNA</name>
<dbReference type="Proteomes" id="UP000472264">
    <property type="component" value="Chromosome 19"/>
</dbReference>
<feature type="domain" description="B30.2/SPRY" evidence="10">
    <location>
        <begin position="412"/>
        <end position="604"/>
    </location>
</feature>
<dbReference type="SMART" id="SM00184">
    <property type="entry name" value="RING"/>
    <property type="match status" value="1"/>
</dbReference>
<gene>
    <name evidence="11" type="primary">LOC115060122</name>
</gene>
<dbReference type="SMART" id="SM00336">
    <property type="entry name" value="BBOX"/>
    <property type="match status" value="2"/>
</dbReference>
<sequence length="614" mass="69511">MKTVTGEKKKKTPLLVVETKTSDCPFKKHDTGRKVKVPVLDTTRSFQLRTKAAQIKMASNVSILSEEQLLCPICLDLFTQPVSTPCGHNFCATCLTCYWDSEPICQCPICKEKFDSRPKLKVNTFISELVSQFALLQVAEANTRSPDLVKVNSGSTVLCDICTDGQQEAVKSCMECLTSYCSVHLEPHYRAAGLKRHQLVEAQLNLEDRICKQHSRLLEMFCICDRVLLCNVCTRSQHVNHDVVPMQQAHKEMKDLLGDSEEKVEQMIQERLQKVRETAESVKQSKKETKDAIANCVKDLTALVSEIQESQTELVKVVEEKQKAAEEGAGGFISTLEQELTELQKTATKLRELKQTEDAFHFLQNVKKASLLPIKGLPTFSFTRHLEIKHMEKCLSSSVSQLRTLLRKMNTDMFTTFGHNLLVHLQQYEVNIFLDPDTAHPLLILSEDRKSVRYSMGSGLWGIQNLKPNMFIEHLAVLGHRGFSSGKLYFEVLVSRKTEWCLGVATASIQRKGLVRSPHSGLWAIWFLEDKFETFSSPGMTVYLGTVDRVGVFVDYEGDEVSFYDVHNSAVIYSFTDCFFNEQLYPYLNPCDNEYGSNLDPMVIVPVSRTEEAI</sequence>
<dbReference type="Pfam" id="PF00643">
    <property type="entry name" value="zf-B_box"/>
    <property type="match status" value="1"/>
</dbReference>
<keyword evidence="12" id="KW-1185">Reference proteome</keyword>
<dbReference type="InParanoid" id="A0A665WDJ4"/>
<dbReference type="InterPro" id="IPR013320">
    <property type="entry name" value="ConA-like_dom_sf"/>
</dbReference>
<dbReference type="SMART" id="SM00449">
    <property type="entry name" value="SPRY"/>
    <property type="match status" value="1"/>
</dbReference>
<dbReference type="InterPro" id="IPR003879">
    <property type="entry name" value="Butyrophylin_SPRY"/>
</dbReference>
<dbReference type="FunFam" id="2.60.120.920:FF:000004">
    <property type="entry name" value="Butyrophilin subfamily 1 member A1"/>
    <property type="match status" value="1"/>
</dbReference>
<dbReference type="Pfam" id="PF13765">
    <property type="entry name" value="PRY"/>
    <property type="match status" value="1"/>
</dbReference>
<organism evidence="11 12">
    <name type="scientific">Echeneis naucrates</name>
    <name type="common">Live sharksucker</name>
    <dbReference type="NCBI Taxonomy" id="173247"/>
    <lineage>
        <taxon>Eukaryota</taxon>
        <taxon>Metazoa</taxon>
        <taxon>Chordata</taxon>
        <taxon>Craniata</taxon>
        <taxon>Vertebrata</taxon>
        <taxon>Euteleostomi</taxon>
        <taxon>Actinopterygii</taxon>
        <taxon>Neopterygii</taxon>
        <taxon>Teleostei</taxon>
        <taxon>Neoteleostei</taxon>
        <taxon>Acanthomorphata</taxon>
        <taxon>Carangaria</taxon>
        <taxon>Carangiformes</taxon>
        <taxon>Echeneidae</taxon>
        <taxon>Echeneis</taxon>
    </lineage>
</organism>
<dbReference type="CDD" id="cd13733">
    <property type="entry name" value="SPRY_PRY_C-I_1"/>
    <property type="match status" value="1"/>
</dbReference>
<dbReference type="InterPro" id="IPR051051">
    <property type="entry name" value="E3_ubiq-ligase_TRIM/RNF"/>
</dbReference>
<keyword evidence="5" id="KW-0391">Immunity</keyword>
<dbReference type="Ensembl" id="ENSENLT00000043074.1">
    <property type="protein sequence ID" value="ENSENLP00000041991.1"/>
    <property type="gene ID" value="ENSENLG00000017982.1"/>
</dbReference>
<feature type="domain" description="RING-type" evidence="8">
    <location>
        <begin position="71"/>
        <end position="111"/>
    </location>
</feature>
<proteinExistence type="predicted"/>
<dbReference type="SUPFAM" id="SSF57845">
    <property type="entry name" value="B-box zinc-binding domain"/>
    <property type="match status" value="1"/>
</dbReference>
<dbReference type="GO" id="GO:0008270">
    <property type="term" value="F:zinc ion binding"/>
    <property type="evidence" value="ECO:0007669"/>
    <property type="project" value="UniProtKB-KW"/>
</dbReference>
<keyword evidence="7" id="KW-0175">Coiled coil</keyword>
<dbReference type="SUPFAM" id="SSF57850">
    <property type="entry name" value="RING/U-box"/>
    <property type="match status" value="1"/>
</dbReference>
<dbReference type="Pfam" id="PF00622">
    <property type="entry name" value="SPRY"/>
    <property type="match status" value="1"/>
</dbReference>
<evidence type="ECO:0000256" key="2">
    <source>
        <dbReference type="ARBA" id="ARBA00022723"/>
    </source>
</evidence>
<dbReference type="InterPro" id="IPR027370">
    <property type="entry name" value="Znf-RING_euk"/>
</dbReference>
<dbReference type="PANTHER" id="PTHR25465">
    <property type="entry name" value="B-BOX DOMAIN CONTAINING"/>
    <property type="match status" value="1"/>
</dbReference>
<dbReference type="InterPro" id="IPR043136">
    <property type="entry name" value="B30.2/SPRY_sf"/>
</dbReference>
<dbReference type="PROSITE" id="PS50119">
    <property type="entry name" value="ZF_BBOX"/>
    <property type="match status" value="1"/>
</dbReference>
<reference evidence="11" key="1">
    <citation type="submission" date="2021-04" db="EMBL/GenBank/DDBJ databases">
        <authorList>
            <consortium name="Wellcome Sanger Institute Data Sharing"/>
        </authorList>
    </citation>
    <scope>NUCLEOTIDE SEQUENCE [LARGE SCALE GENOMIC DNA]</scope>
</reference>
<dbReference type="PROSITE" id="PS50188">
    <property type="entry name" value="B302_SPRY"/>
    <property type="match status" value="1"/>
</dbReference>
<reference evidence="11" key="2">
    <citation type="submission" date="2025-08" db="UniProtKB">
        <authorList>
            <consortium name="Ensembl"/>
        </authorList>
    </citation>
    <scope>IDENTIFICATION</scope>
</reference>
<dbReference type="PROSITE" id="PS50089">
    <property type="entry name" value="ZF_RING_2"/>
    <property type="match status" value="1"/>
</dbReference>
<evidence type="ECO:0000256" key="1">
    <source>
        <dbReference type="ARBA" id="ARBA00022588"/>
    </source>
</evidence>
<reference evidence="11" key="3">
    <citation type="submission" date="2025-09" db="UniProtKB">
        <authorList>
            <consortium name="Ensembl"/>
        </authorList>
    </citation>
    <scope>IDENTIFICATION</scope>
</reference>
<dbReference type="Pfam" id="PF25600">
    <property type="entry name" value="TRIM_CC"/>
    <property type="match status" value="1"/>
</dbReference>
<dbReference type="SMART" id="SM00589">
    <property type="entry name" value="PRY"/>
    <property type="match status" value="1"/>
</dbReference>
<dbReference type="PANTHER" id="PTHR25465:SF32">
    <property type="entry name" value="BLOODTHIRSTY-RELATED GENE FAMILY, MEMBER 16 ISOFORM X1-RELATED"/>
    <property type="match status" value="1"/>
</dbReference>
<dbReference type="InterPro" id="IPR000315">
    <property type="entry name" value="Znf_B-box"/>
</dbReference>
<evidence type="ECO:0000256" key="4">
    <source>
        <dbReference type="ARBA" id="ARBA00022833"/>
    </source>
</evidence>
<protein>
    <submittedName>
        <fullName evidence="11">Nuclear factor 7, brain-like</fullName>
    </submittedName>
</protein>
<keyword evidence="4" id="KW-0862">Zinc</keyword>
<dbReference type="PROSITE" id="PS00518">
    <property type="entry name" value="ZF_RING_1"/>
    <property type="match status" value="1"/>
</dbReference>
<dbReference type="OMA" id="WFLEDKF"/>
<dbReference type="Pfam" id="PF13445">
    <property type="entry name" value="zf-RING_UBOX"/>
    <property type="match status" value="1"/>
</dbReference>
<evidence type="ECO:0000259" key="8">
    <source>
        <dbReference type="PROSITE" id="PS50089"/>
    </source>
</evidence>
<feature type="coiled-coil region" evidence="7">
    <location>
        <begin position="250"/>
        <end position="356"/>
    </location>
</feature>
<dbReference type="InterPro" id="IPR017907">
    <property type="entry name" value="Znf_RING_CS"/>
</dbReference>
<keyword evidence="2" id="KW-0479">Metal-binding</keyword>
<dbReference type="InterPro" id="IPR006574">
    <property type="entry name" value="PRY"/>
</dbReference>
<feature type="domain" description="B box-type" evidence="9">
    <location>
        <begin position="206"/>
        <end position="246"/>
    </location>
</feature>
<dbReference type="SUPFAM" id="SSF49899">
    <property type="entry name" value="Concanavalin A-like lectins/glucanases"/>
    <property type="match status" value="1"/>
</dbReference>
<evidence type="ECO:0000256" key="3">
    <source>
        <dbReference type="ARBA" id="ARBA00022771"/>
    </source>
</evidence>